<evidence type="ECO:0000256" key="1">
    <source>
        <dbReference type="SAM" id="MobiDB-lite"/>
    </source>
</evidence>
<sequence length="57" mass="6469">MEDLNKIAPKMVLTTNKMIEVVRDMLWGGSHQGKSHQGKSRAGSTPYASKRKKKRKK</sequence>
<name>A0A8S5PP69_9CAUD</name>
<reference evidence="2" key="1">
    <citation type="journal article" date="2021" name="Proc. Natl. Acad. Sci. U.S.A.">
        <title>A Catalog of Tens of Thousands of Viruses from Human Metagenomes Reveals Hidden Associations with Chronic Diseases.</title>
        <authorList>
            <person name="Tisza M.J."/>
            <person name="Buck C.B."/>
        </authorList>
    </citation>
    <scope>NUCLEOTIDE SEQUENCE</scope>
    <source>
        <strain evidence="2">CtnsL8</strain>
    </source>
</reference>
<protein>
    <submittedName>
        <fullName evidence="2">Uncharacterized protein</fullName>
    </submittedName>
</protein>
<proteinExistence type="predicted"/>
<dbReference type="EMBL" id="BK015467">
    <property type="protein sequence ID" value="DAE08299.1"/>
    <property type="molecule type" value="Genomic_DNA"/>
</dbReference>
<organism evidence="2">
    <name type="scientific">Siphoviridae sp. ctnsL8</name>
    <dbReference type="NCBI Taxonomy" id="2825666"/>
    <lineage>
        <taxon>Viruses</taxon>
        <taxon>Duplodnaviria</taxon>
        <taxon>Heunggongvirae</taxon>
        <taxon>Uroviricota</taxon>
        <taxon>Caudoviricetes</taxon>
    </lineage>
</organism>
<accession>A0A8S5PP69</accession>
<feature type="region of interest" description="Disordered" evidence="1">
    <location>
        <begin position="29"/>
        <end position="57"/>
    </location>
</feature>
<evidence type="ECO:0000313" key="2">
    <source>
        <dbReference type="EMBL" id="DAE08299.1"/>
    </source>
</evidence>